<feature type="non-terminal residue" evidence="1">
    <location>
        <position position="1"/>
    </location>
</feature>
<gene>
    <name evidence="1" type="ORF">Tci_927793</name>
</gene>
<dbReference type="AlphaFoldDB" id="A0A699XH35"/>
<comment type="caution">
    <text evidence="1">The sequence shown here is derived from an EMBL/GenBank/DDBJ whole genome shotgun (WGS) entry which is preliminary data.</text>
</comment>
<sequence>QKESETGTKGLVEVRVKRDMHLAMPEDTPKPTQEERPVECMYETLGSLVQRFYDHTVAIPVHRGYRLLRESIRSKDIGLLGLSRQSLP</sequence>
<dbReference type="EMBL" id="BKCJ011822245">
    <property type="protein sequence ID" value="GFD55824.1"/>
    <property type="molecule type" value="Genomic_DNA"/>
</dbReference>
<reference evidence="1" key="1">
    <citation type="journal article" date="2019" name="Sci. Rep.">
        <title>Draft genome of Tanacetum cinerariifolium, the natural source of mosquito coil.</title>
        <authorList>
            <person name="Yamashiro T."/>
            <person name="Shiraishi A."/>
            <person name="Satake H."/>
            <person name="Nakayama K."/>
        </authorList>
    </citation>
    <scope>NUCLEOTIDE SEQUENCE</scope>
</reference>
<protein>
    <submittedName>
        <fullName evidence="1">Uncharacterized protein</fullName>
    </submittedName>
</protein>
<proteinExistence type="predicted"/>
<name>A0A699XH35_TANCI</name>
<organism evidence="1">
    <name type="scientific">Tanacetum cinerariifolium</name>
    <name type="common">Dalmatian daisy</name>
    <name type="synonym">Chrysanthemum cinerariifolium</name>
    <dbReference type="NCBI Taxonomy" id="118510"/>
    <lineage>
        <taxon>Eukaryota</taxon>
        <taxon>Viridiplantae</taxon>
        <taxon>Streptophyta</taxon>
        <taxon>Embryophyta</taxon>
        <taxon>Tracheophyta</taxon>
        <taxon>Spermatophyta</taxon>
        <taxon>Magnoliopsida</taxon>
        <taxon>eudicotyledons</taxon>
        <taxon>Gunneridae</taxon>
        <taxon>Pentapetalae</taxon>
        <taxon>asterids</taxon>
        <taxon>campanulids</taxon>
        <taxon>Asterales</taxon>
        <taxon>Asteraceae</taxon>
        <taxon>Asteroideae</taxon>
        <taxon>Anthemideae</taxon>
        <taxon>Anthemidinae</taxon>
        <taxon>Tanacetum</taxon>
    </lineage>
</organism>
<accession>A0A699XH35</accession>
<evidence type="ECO:0000313" key="1">
    <source>
        <dbReference type="EMBL" id="GFD55824.1"/>
    </source>
</evidence>